<protein>
    <submittedName>
        <fullName evidence="1">Uncharacterized protein</fullName>
    </submittedName>
</protein>
<comment type="caution">
    <text evidence="1">The sequence shown here is derived from an EMBL/GenBank/DDBJ whole genome shotgun (WGS) entry which is preliminary data.</text>
</comment>
<reference evidence="1 2" key="1">
    <citation type="journal article" date="2018" name="Int. J. Syst. Evol. Microbiol.">
        <title>Planococcus salinus sp. nov., a moderately halophilic bacterium isolated from a saline-alkali soil.</title>
        <authorList>
            <person name="Gan L."/>
        </authorList>
    </citation>
    <scope>NUCLEOTIDE SEQUENCE [LARGE SCALE GENOMIC DNA]</scope>
    <source>
        <strain evidence="1 2">LCB217</strain>
    </source>
</reference>
<organism evidence="1 2">
    <name type="scientific">Planococcus salinus</name>
    <dbReference type="NCBI Taxonomy" id="1848460"/>
    <lineage>
        <taxon>Bacteria</taxon>
        <taxon>Bacillati</taxon>
        <taxon>Bacillota</taxon>
        <taxon>Bacilli</taxon>
        <taxon>Bacillales</taxon>
        <taxon>Caryophanaceae</taxon>
        <taxon>Planococcus</taxon>
    </lineage>
</organism>
<accession>A0A3M8P7W1</accession>
<dbReference type="AlphaFoldDB" id="A0A3M8P7W1"/>
<dbReference type="EMBL" id="RIAX01000004">
    <property type="protein sequence ID" value="RNF39765.1"/>
    <property type="molecule type" value="Genomic_DNA"/>
</dbReference>
<proteinExistence type="predicted"/>
<evidence type="ECO:0000313" key="2">
    <source>
        <dbReference type="Proteomes" id="UP000275473"/>
    </source>
</evidence>
<gene>
    <name evidence="1" type="ORF">EEX84_07300</name>
</gene>
<name>A0A3M8P7W1_9BACL</name>
<keyword evidence="2" id="KW-1185">Reference proteome</keyword>
<sequence>MPVWMWIVIKRVLTVRLYRHRYQLKVCRMVHQHLVDYPLIQAMTKGEIMAILKQKLTEREAQKYTALVTSFPYYTV</sequence>
<dbReference type="Proteomes" id="UP000275473">
    <property type="component" value="Unassembled WGS sequence"/>
</dbReference>
<evidence type="ECO:0000313" key="1">
    <source>
        <dbReference type="EMBL" id="RNF39765.1"/>
    </source>
</evidence>